<organism evidence="4 5">
    <name type="scientific">Athelia psychrophila</name>
    <dbReference type="NCBI Taxonomy" id="1759441"/>
    <lineage>
        <taxon>Eukaryota</taxon>
        <taxon>Fungi</taxon>
        <taxon>Dikarya</taxon>
        <taxon>Basidiomycota</taxon>
        <taxon>Agaricomycotina</taxon>
        <taxon>Agaricomycetes</taxon>
        <taxon>Agaricomycetidae</taxon>
        <taxon>Atheliales</taxon>
        <taxon>Atheliaceae</taxon>
        <taxon>Athelia</taxon>
    </lineage>
</organism>
<feature type="compositionally biased region" description="Polar residues" evidence="1">
    <location>
        <begin position="381"/>
        <end position="390"/>
    </location>
</feature>
<reference evidence="4 5" key="1">
    <citation type="journal article" date="2016" name="Mol. Biol. Evol.">
        <title>Comparative Genomics of Early-Diverging Mushroom-Forming Fungi Provides Insights into the Origins of Lignocellulose Decay Capabilities.</title>
        <authorList>
            <person name="Nagy L.G."/>
            <person name="Riley R."/>
            <person name="Tritt A."/>
            <person name="Adam C."/>
            <person name="Daum C."/>
            <person name="Floudas D."/>
            <person name="Sun H."/>
            <person name="Yadav J.S."/>
            <person name="Pangilinan J."/>
            <person name="Larsson K.H."/>
            <person name="Matsuura K."/>
            <person name="Barry K."/>
            <person name="Labutti K."/>
            <person name="Kuo R."/>
            <person name="Ohm R.A."/>
            <person name="Bhattacharya S.S."/>
            <person name="Shirouzu T."/>
            <person name="Yoshinaga Y."/>
            <person name="Martin F.M."/>
            <person name="Grigoriev I.V."/>
            <person name="Hibbett D.S."/>
        </authorList>
    </citation>
    <scope>NUCLEOTIDE SEQUENCE [LARGE SCALE GENOMIC DNA]</scope>
    <source>
        <strain evidence="4 5">CBS 109695</strain>
    </source>
</reference>
<dbReference type="AlphaFoldDB" id="A0A166I430"/>
<keyword evidence="2" id="KW-0812">Transmembrane</keyword>
<protein>
    <submittedName>
        <fullName evidence="4">Uncharacterized protein</fullName>
    </submittedName>
</protein>
<proteinExistence type="predicted"/>
<feature type="transmembrane region" description="Helical" evidence="2">
    <location>
        <begin position="242"/>
        <end position="268"/>
    </location>
</feature>
<evidence type="ECO:0000313" key="5">
    <source>
        <dbReference type="Proteomes" id="UP000076532"/>
    </source>
</evidence>
<feature type="region of interest" description="Disordered" evidence="1">
    <location>
        <begin position="361"/>
        <end position="411"/>
    </location>
</feature>
<keyword evidence="3" id="KW-0732">Signal</keyword>
<feature type="chain" id="PRO_5007874980" evidence="3">
    <location>
        <begin position="26"/>
        <end position="411"/>
    </location>
</feature>
<feature type="region of interest" description="Disordered" evidence="1">
    <location>
        <begin position="293"/>
        <end position="318"/>
    </location>
</feature>
<evidence type="ECO:0000256" key="3">
    <source>
        <dbReference type="SAM" id="SignalP"/>
    </source>
</evidence>
<feature type="region of interest" description="Disordered" evidence="1">
    <location>
        <begin position="197"/>
        <end position="222"/>
    </location>
</feature>
<keyword evidence="2" id="KW-1133">Transmembrane helix</keyword>
<evidence type="ECO:0000256" key="2">
    <source>
        <dbReference type="SAM" id="Phobius"/>
    </source>
</evidence>
<evidence type="ECO:0000313" key="4">
    <source>
        <dbReference type="EMBL" id="KZP19522.1"/>
    </source>
</evidence>
<sequence>MSPRLSSLTAVIGSLLFLVTTGVHGTNITCLPEYAWMNNGLDQNPCDIATTAQDACGGNWNINSFPPPAKAAGYYYPGPNDNSRSTCMCSTVLYSLFSACGVCQNGTYTTWTDWISNCSTVALSLGTFPEPIPLGTSIPAWAYLSVTENNNFDVSAAEADEHAPESTPIPTSTSTLMSTVTSTSTVISTSAATATLTSASAPTSSAPTPSSGSPSSSSGSSATTFLGGANASSGATHKSSDAGAIAGGVVGGVAVLGIIAGVVAFFVLRSRRLQPQAEPVHYGAGGSGGGSAYGYGMSPSQTLTSPPPTSMSHPSYTQAASPFADTAQPYNVQPYAQPDMQQRGSLYGSPAQNYAASLTQDYRPYDPTDPVTYPQSPPSPAQTSGHTGSSAAMYAGHTQTQPGRYNGMPEV</sequence>
<accession>A0A166I430</accession>
<feature type="compositionally biased region" description="Low complexity" evidence="1">
    <location>
        <begin position="294"/>
        <end position="317"/>
    </location>
</feature>
<evidence type="ECO:0000256" key="1">
    <source>
        <dbReference type="SAM" id="MobiDB-lite"/>
    </source>
</evidence>
<gene>
    <name evidence="4" type="ORF">FIBSPDRAFT_862666</name>
</gene>
<dbReference type="OrthoDB" id="3362711at2759"/>
<keyword evidence="2" id="KW-0472">Membrane</keyword>
<dbReference type="EMBL" id="KV417563">
    <property type="protein sequence ID" value="KZP19522.1"/>
    <property type="molecule type" value="Genomic_DNA"/>
</dbReference>
<feature type="signal peptide" evidence="3">
    <location>
        <begin position="1"/>
        <end position="25"/>
    </location>
</feature>
<keyword evidence="5" id="KW-1185">Reference proteome</keyword>
<name>A0A166I430_9AGAM</name>
<dbReference type="Proteomes" id="UP000076532">
    <property type="component" value="Unassembled WGS sequence"/>
</dbReference>